<dbReference type="NCBIfam" id="TIGR01571">
    <property type="entry name" value="A_thal_Cys_rich"/>
    <property type="match status" value="1"/>
</dbReference>
<dbReference type="Proteomes" id="UP000054549">
    <property type="component" value="Unassembled WGS sequence"/>
</dbReference>
<name>A0A0C2X7M1_AMAMK</name>
<keyword evidence="2" id="KW-1185">Reference proteome</keyword>
<organism evidence="1 2">
    <name type="scientific">Amanita muscaria (strain Koide BX008)</name>
    <dbReference type="NCBI Taxonomy" id="946122"/>
    <lineage>
        <taxon>Eukaryota</taxon>
        <taxon>Fungi</taxon>
        <taxon>Dikarya</taxon>
        <taxon>Basidiomycota</taxon>
        <taxon>Agaricomycotina</taxon>
        <taxon>Agaricomycetes</taxon>
        <taxon>Agaricomycetidae</taxon>
        <taxon>Agaricales</taxon>
        <taxon>Pluteineae</taxon>
        <taxon>Amanitaceae</taxon>
        <taxon>Amanita</taxon>
    </lineage>
</organism>
<protein>
    <recommendedName>
        <fullName evidence="3">PLAC8-domain-containing protein</fullName>
    </recommendedName>
</protein>
<dbReference type="HOGENOM" id="CLU_083147_6_0_1"/>
<accession>A0A0C2X7M1</accession>
<dbReference type="OrthoDB" id="1045822at2759"/>
<reference evidence="1 2" key="1">
    <citation type="submission" date="2014-04" db="EMBL/GenBank/DDBJ databases">
        <title>Evolutionary Origins and Diversification of the Mycorrhizal Mutualists.</title>
        <authorList>
            <consortium name="DOE Joint Genome Institute"/>
            <consortium name="Mycorrhizal Genomics Consortium"/>
            <person name="Kohler A."/>
            <person name="Kuo A."/>
            <person name="Nagy L.G."/>
            <person name="Floudas D."/>
            <person name="Copeland A."/>
            <person name="Barry K.W."/>
            <person name="Cichocki N."/>
            <person name="Veneault-Fourrey C."/>
            <person name="LaButti K."/>
            <person name="Lindquist E.A."/>
            <person name="Lipzen A."/>
            <person name="Lundell T."/>
            <person name="Morin E."/>
            <person name="Murat C."/>
            <person name="Riley R."/>
            <person name="Ohm R."/>
            <person name="Sun H."/>
            <person name="Tunlid A."/>
            <person name="Henrissat B."/>
            <person name="Grigoriev I.V."/>
            <person name="Hibbett D.S."/>
            <person name="Martin F."/>
        </authorList>
    </citation>
    <scope>NUCLEOTIDE SEQUENCE [LARGE SCALE GENOMIC DNA]</scope>
    <source>
        <strain evidence="1 2">Koide BX008</strain>
    </source>
</reference>
<dbReference type="STRING" id="946122.A0A0C2X7M1"/>
<evidence type="ECO:0000313" key="2">
    <source>
        <dbReference type="Proteomes" id="UP000054549"/>
    </source>
</evidence>
<evidence type="ECO:0000313" key="1">
    <source>
        <dbReference type="EMBL" id="KIL64753.1"/>
    </source>
</evidence>
<dbReference type="EMBL" id="KN818247">
    <property type="protein sequence ID" value="KIL64753.1"/>
    <property type="molecule type" value="Genomic_DNA"/>
</dbReference>
<proteinExistence type="predicted"/>
<dbReference type="InterPro" id="IPR006461">
    <property type="entry name" value="PLAC_motif_containing"/>
</dbReference>
<evidence type="ECO:0008006" key="3">
    <source>
        <dbReference type="Google" id="ProtNLM"/>
    </source>
</evidence>
<dbReference type="InParanoid" id="A0A0C2X7M1"/>
<sequence>MSISTGGTPQNVKNLPFTNGKREWSNGLFDCFGDCGTCVHAWFCPCMVYSKNKHRVEYLNQNGRPHPDSGGSGVDGDCAMHCCLTVLFNGGFILQMPNRGAIRNRYNIEGSTWMDCLTSFYCKPCVLTQESREIELEEQSLMG</sequence>
<dbReference type="AlphaFoldDB" id="A0A0C2X7M1"/>
<gene>
    <name evidence="1" type="ORF">M378DRAFT_77730</name>
</gene>
<dbReference type="Pfam" id="PF04749">
    <property type="entry name" value="PLAC8"/>
    <property type="match status" value="1"/>
</dbReference>
<dbReference type="PANTHER" id="PTHR15907">
    <property type="entry name" value="DUF614 FAMILY PROTEIN-RELATED"/>
    <property type="match status" value="1"/>
</dbReference>